<comment type="caution">
    <text evidence="11">The sequence shown here is derived from an EMBL/GenBank/DDBJ whole genome shotgun (WGS) entry which is preliminary data.</text>
</comment>
<keyword evidence="7" id="KW-1133">Transmembrane helix</keyword>
<evidence type="ECO:0000256" key="1">
    <source>
        <dbReference type="ARBA" id="ARBA00004533"/>
    </source>
</evidence>
<keyword evidence="3" id="KW-1003">Cell membrane</keyword>
<dbReference type="RefSeq" id="WP_305750463.1">
    <property type="nucleotide sequence ID" value="NZ_JAUZEE010000008.1"/>
</dbReference>
<protein>
    <submittedName>
        <fullName evidence="11">Type II secretion system protein N</fullName>
    </submittedName>
</protein>
<evidence type="ECO:0000313" key="12">
    <source>
        <dbReference type="Proteomes" id="UP001235760"/>
    </source>
</evidence>
<evidence type="ECO:0000256" key="8">
    <source>
        <dbReference type="ARBA" id="ARBA00023136"/>
    </source>
</evidence>
<dbReference type="Proteomes" id="UP001235760">
    <property type="component" value="Unassembled WGS sequence"/>
</dbReference>
<proteinExistence type="predicted"/>
<dbReference type="EMBL" id="JAUZEE010000008">
    <property type="protein sequence ID" value="MDP4301919.1"/>
    <property type="molecule type" value="Genomic_DNA"/>
</dbReference>
<evidence type="ECO:0000256" key="3">
    <source>
        <dbReference type="ARBA" id="ARBA00022475"/>
    </source>
</evidence>
<evidence type="ECO:0000256" key="6">
    <source>
        <dbReference type="ARBA" id="ARBA00022927"/>
    </source>
</evidence>
<reference evidence="11 12" key="1">
    <citation type="submission" date="2023-08" db="EMBL/GenBank/DDBJ databases">
        <authorList>
            <person name="Roldan D.M."/>
            <person name="Menes R.J."/>
        </authorList>
    </citation>
    <scope>NUCLEOTIDE SEQUENCE [LARGE SCALE GENOMIC DNA]</scope>
    <source>
        <strain evidence="11 12">CCM 2812</strain>
    </source>
</reference>
<name>A0ABT9G610_LEPDI</name>
<comment type="subcellular location">
    <subcellularLocation>
        <location evidence="1">Cell inner membrane</location>
    </subcellularLocation>
</comment>
<evidence type="ECO:0000256" key="2">
    <source>
        <dbReference type="ARBA" id="ARBA00022448"/>
    </source>
</evidence>
<keyword evidence="4" id="KW-0997">Cell inner membrane</keyword>
<keyword evidence="12" id="KW-1185">Reference proteome</keyword>
<organism evidence="11 12">
    <name type="scientific">Leptothrix discophora</name>
    <dbReference type="NCBI Taxonomy" id="89"/>
    <lineage>
        <taxon>Bacteria</taxon>
        <taxon>Pseudomonadati</taxon>
        <taxon>Pseudomonadota</taxon>
        <taxon>Betaproteobacteria</taxon>
        <taxon>Burkholderiales</taxon>
        <taxon>Sphaerotilaceae</taxon>
        <taxon>Leptothrix</taxon>
    </lineage>
</organism>
<feature type="compositionally biased region" description="Pro residues" evidence="9">
    <location>
        <begin position="191"/>
        <end position="201"/>
    </location>
</feature>
<keyword evidence="2" id="KW-0813">Transport</keyword>
<keyword evidence="8" id="KW-0472">Membrane</keyword>
<gene>
    <name evidence="11" type="ORF">Q8X39_14855</name>
</gene>
<evidence type="ECO:0000259" key="10">
    <source>
        <dbReference type="Pfam" id="PF11356"/>
    </source>
</evidence>
<evidence type="ECO:0000256" key="9">
    <source>
        <dbReference type="SAM" id="MobiDB-lite"/>
    </source>
</evidence>
<dbReference type="InterPro" id="IPR024961">
    <property type="entry name" value="T2SS_GspC_N"/>
</dbReference>
<evidence type="ECO:0000313" key="11">
    <source>
        <dbReference type="EMBL" id="MDP4301919.1"/>
    </source>
</evidence>
<feature type="region of interest" description="Disordered" evidence="9">
    <location>
        <begin position="149"/>
        <end position="201"/>
    </location>
</feature>
<dbReference type="Pfam" id="PF11356">
    <property type="entry name" value="T2SSC"/>
    <property type="match status" value="1"/>
</dbReference>
<feature type="domain" description="Type II secretion system protein GspC N-terminal" evidence="10">
    <location>
        <begin position="11"/>
        <end position="129"/>
    </location>
</feature>
<accession>A0ABT9G610</accession>
<keyword evidence="6" id="KW-0653">Protein transport</keyword>
<keyword evidence="5" id="KW-0812">Transmembrane</keyword>
<sequence length="201" mass="20041">MAARSTAWLVWAALAGSLVFWGLRLGVQPQGVPAQVQTVGADQSARGDILRLFANPSGPGAAPAPQQVAAASRLRLLGVVAGAGDTARGWALLAVDGQPARMIPVGAAVTDEWVVQTVSQRQVEIGPTGQPPVAVLDLPLPAAAATGTLGPAGTLSTPQPSPALVAPGVPVPPPVVLAPDGSVVQPGLEGQPPPPPPVVVR</sequence>
<evidence type="ECO:0000256" key="5">
    <source>
        <dbReference type="ARBA" id="ARBA00022692"/>
    </source>
</evidence>
<evidence type="ECO:0000256" key="7">
    <source>
        <dbReference type="ARBA" id="ARBA00022989"/>
    </source>
</evidence>
<evidence type="ECO:0000256" key="4">
    <source>
        <dbReference type="ARBA" id="ARBA00022519"/>
    </source>
</evidence>